<proteinExistence type="predicted"/>
<organism evidence="1">
    <name type="scientific">Hexamita inflata</name>
    <dbReference type="NCBI Taxonomy" id="28002"/>
    <lineage>
        <taxon>Eukaryota</taxon>
        <taxon>Metamonada</taxon>
        <taxon>Diplomonadida</taxon>
        <taxon>Hexamitidae</taxon>
        <taxon>Hexamitinae</taxon>
        <taxon>Hexamita</taxon>
    </lineage>
</organism>
<sequence>MNLKSMNLNEFTSISIPILQSLAYQYIGQTNTINQVRTVTQSIRSLKQSELNEFVDAISHIYQCDQQIIKNYYQNLLREDEEIQSSFSRCDVSLKIKQKTTTQKVLQMGEKLKAALLKVNRDFGVDVNDSISNKDLCLLTNRTVEDDQTQQFWNQVAALIPNKTKKQIYDFYRASFSKVLFESHFTLDDKYAILSLNSQYHNMKPTQLADIFLQKTKRNILKREVIMQIVNIRKQELDSE</sequence>
<comment type="caution">
    <text evidence="1">The sequence shown here is derived from an EMBL/GenBank/DDBJ whole genome shotgun (WGS) entry which is preliminary data.</text>
</comment>
<gene>
    <name evidence="2" type="ORF">HINF_LOCUS10302</name>
    <name evidence="1" type="ORF">HINF_LOCUS64865</name>
</gene>
<reference evidence="1" key="1">
    <citation type="submission" date="2023-06" db="EMBL/GenBank/DDBJ databases">
        <authorList>
            <person name="Kurt Z."/>
        </authorList>
    </citation>
    <scope>NUCLEOTIDE SEQUENCE</scope>
</reference>
<evidence type="ECO:0000313" key="2">
    <source>
        <dbReference type="EMBL" id="CAL5988292.1"/>
    </source>
</evidence>
<keyword evidence="3" id="KW-1185">Reference proteome</keyword>
<dbReference type="Proteomes" id="UP001642409">
    <property type="component" value="Unassembled WGS sequence"/>
</dbReference>
<evidence type="ECO:0000313" key="3">
    <source>
        <dbReference type="Proteomes" id="UP001642409"/>
    </source>
</evidence>
<evidence type="ECO:0000313" key="1">
    <source>
        <dbReference type="EMBL" id="CAI9977220.1"/>
    </source>
</evidence>
<reference evidence="2 3" key="2">
    <citation type="submission" date="2024-07" db="EMBL/GenBank/DDBJ databases">
        <authorList>
            <person name="Akdeniz Z."/>
        </authorList>
    </citation>
    <scope>NUCLEOTIDE SEQUENCE [LARGE SCALE GENOMIC DNA]</scope>
</reference>
<dbReference type="EMBL" id="CAXDID020000022">
    <property type="protein sequence ID" value="CAL5988292.1"/>
    <property type="molecule type" value="Genomic_DNA"/>
</dbReference>
<accession>A0AA86RG81</accession>
<dbReference type="AlphaFoldDB" id="A0AA86RG81"/>
<name>A0AA86RG81_9EUKA</name>
<protein>
    <submittedName>
        <fullName evidence="2">Hypothetical_protein</fullName>
    </submittedName>
</protein>
<dbReference type="EMBL" id="CATOUU010001177">
    <property type="protein sequence ID" value="CAI9977220.1"/>
    <property type="molecule type" value="Genomic_DNA"/>
</dbReference>